<keyword evidence="4" id="KW-0804">Transcription</keyword>
<dbReference type="SUPFAM" id="SSF53850">
    <property type="entry name" value="Periplasmic binding protein-like II"/>
    <property type="match status" value="1"/>
</dbReference>
<evidence type="ECO:0000259" key="5">
    <source>
        <dbReference type="PROSITE" id="PS50931"/>
    </source>
</evidence>
<evidence type="ECO:0000313" key="7">
    <source>
        <dbReference type="Proteomes" id="UP001055156"/>
    </source>
</evidence>
<reference evidence="6" key="1">
    <citation type="journal article" date="2021" name="Front. Microbiol.">
        <title>Comprehensive Comparative Genomics and Phenotyping of Methylobacterium Species.</title>
        <authorList>
            <person name="Alessa O."/>
            <person name="Ogura Y."/>
            <person name="Fujitani Y."/>
            <person name="Takami H."/>
            <person name="Hayashi T."/>
            <person name="Sahin N."/>
            <person name="Tani A."/>
        </authorList>
    </citation>
    <scope>NUCLEOTIDE SEQUENCE</scope>
    <source>
        <strain evidence="6">NBRC 15689</strain>
    </source>
</reference>
<gene>
    <name evidence="6" type="primary">dmlR_1</name>
    <name evidence="6" type="ORF">LKMONMHP_1042</name>
</gene>
<name>A0ABQ4T5J9_METOR</name>
<dbReference type="SUPFAM" id="SSF46785">
    <property type="entry name" value="Winged helix' DNA-binding domain"/>
    <property type="match status" value="1"/>
</dbReference>
<dbReference type="Pfam" id="PF00126">
    <property type="entry name" value="HTH_1"/>
    <property type="match status" value="1"/>
</dbReference>
<evidence type="ECO:0000256" key="4">
    <source>
        <dbReference type="ARBA" id="ARBA00023163"/>
    </source>
</evidence>
<dbReference type="RefSeq" id="WP_238310131.1">
    <property type="nucleotide sequence ID" value="NZ_BPQV01000002.1"/>
</dbReference>
<dbReference type="PANTHER" id="PTHR30537">
    <property type="entry name" value="HTH-TYPE TRANSCRIPTIONAL REGULATOR"/>
    <property type="match status" value="1"/>
</dbReference>
<dbReference type="Gene3D" id="3.40.190.290">
    <property type="match status" value="1"/>
</dbReference>
<dbReference type="InterPro" id="IPR058163">
    <property type="entry name" value="LysR-type_TF_proteobact-type"/>
</dbReference>
<comment type="caution">
    <text evidence="6">The sequence shown here is derived from an EMBL/GenBank/DDBJ whole genome shotgun (WGS) entry which is preliminary data.</text>
</comment>
<keyword evidence="7" id="KW-1185">Reference proteome</keyword>
<protein>
    <submittedName>
        <fullName evidence="6">HTH-type transcriptional regulator DmlR</fullName>
    </submittedName>
</protein>
<dbReference type="Proteomes" id="UP001055156">
    <property type="component" value="Unassembled WGS sequence"/>
</dbReference>
<keyword evidence="2" id="KW-0805">Transcription regulation</keyword>
<sequence>MSREQADRAWEMEVLARIVTCGSLSGAARVLKLSPSGVSRILDRLEARLGVRLVVRTTRRLSLTPEGEAYHWAATRILADLDEAEREATEGGALRGRVRVDATLPFGQRCIVPLLPAFLAAHPGIRIDLTLSDRVSDLVDARTDVAIRVGHLPDSGLMARKLLDNRRLVVAAPAYLARHGTPQAPEDLAGHNCLELNFARAARGWPFRVEGARRVVAVSGNVEANNGETLRALCVAGLGIARLGAFLVRDDLEAGRLVTLLDAHDSGETEPIQALHVGGARVPRRVRAFVDFLAANLPAPR</sequence>
<evidence type="ECO:0000313" key="6">
    <source>
        <dbReference type="EMBL" id="GJE26195.1"/>
    </source>
</evidence>
<evidence type="ECO:0000256" key="2">
    <source>
        <dbReference type="ARBA" id="ARBA00023015"/>
    </source>
</evidence>
<reference evidence="6" key="2">
    <citation type="submission" date="2021-08" db="EMBL/GenBank/DDBJ databases">
        <authorList>
            <person name="Tani A."/>
            <person name="Ola A."/>
            <person name="Ogura Y."/>
            <person name="Katsura K."/>
            <person name="Hayashi T."/>
        </authorList>
    </citation>
    <scope>NUCLEOTIDE SEQUENCE</scope>
    <source>
        <strain evidence="6">NBRC 15689</strain>
    </source>
</reference>
<dbReference type="InterPro" id="IPR005119">
    <property type="entry name" value="LysR_subst-bd"/>
</dbReference>
<evidence type="ECO:0000256" key="1">
    <source>
        <dbReference type="ARBA" id="ARBA00009437"/>
    </source>
</evidence>
<feature type="domain" description="HTH lysR-type" evidence="5">
    <location>
        <begin position="12"/>
        <end position="64"/>
    </location>
</feature>
<dbReference type="Pfam" id="PF03466">
    <property type="entry name" value="LysR_substrate"/>
    <property type="match status" value="1"/>
</dbReference>
<evidence type="ECO:0000256" key="3">
    <source>
        <dbReference type="ARBA" id="ARBA00023125"/>
    </source>
</evidence>
<accession>A0ABQ4T5J9</accession>
<dbReference type="InterPro" id="IPR000847">
    <property type="entry name" value="LysR_HTH_N"/>
</dbReference>
<dbReference type="PROSITE" id="PS50931">
    <property type="entry name" value="HTH_LYSR"/>
    <property type="match status" value="1"/>
</dbReference>
<dbReference type="PANTHER" id="PTHR30537:SF71">
    <property type="entry name" value="TRANSCRIPTIONAL REGULATORY PROTEIN"/>
    <property type="match status" value="1"/>
</dbReference>
<dbReference type="Gene3D" id="1.10.10.10">
    <property type="entry name" value="Winged helix-like DNA-binding domain superfamily/Winged helix DNA-binding domain"/>
    <property type="match status" value="1"/>
</dbReference>
<dbReference type="InterPro" id="IPR036388">
    <property type="entry name" value="WH-like_DNA-bd_sf"/>
</dbReference>
<proteinExistence type="inferred from homology"/>
<dbReference type="EMBL" id="BPQV01000002">
    <property type="protein sequence ID" value="GJE26195.1"/>
    <property type="molecule type" value="Genomic_DNA"/>
</dbReference>
<organism evidence="6 7">
    <name type="scientific">Methylobacterium organophilum</name>
    <dbReference type="NCBI Taxonomy" id="410"/>
    <lineage>
        <taxon>Bacteria</taxon>
        <taxon>Pseudomonadati</taxon>
        <taxon>Pseudomonadota</taxon>
        <taxon>Alphaproteobacteria</taxon>
        <taxon>Hyphomicrobiales</taxon>
        <taxon>Methylobacteriaceae</taxon>
        <taxon>Methylobacterium</taxon>
    </lineage>
</organism>
<keyword evidence="3" id="KW-0238">DNA-binding</keyword>
<dbReference type="InterPro" id="IPR036390">
    <property type="entry name" value="WH_DNA-bd_sf"/>
</dbReference>
<comment type="similarity">
    <text evidence="1">Belongs to the LysR transcriptional regulatory family.</text>
</comment>